<dbReference type="Proteomes" id="UP000322214">
    <property type="component" value="Chromosome"/>
</dbReference>
<dbReference type="SUPFAM" id="SSF51735">
    <property type="entry name" value="NAD(P)-binding Rossmann-fold domains"/>
    <property type="match status" value="1"/>
</dbReference>
<dbReference type="PANTHER" id="PTHR30388">
    <property type="entry name" value="ALDEHYDE OXIDOREDUCTASE MOLYBDENUM COFACTOR ASSEMBLY PROTEIN"/>
    <property type="match status" value="1"/>
</dbReference>
<dbReference type="NCBIfam" id="TIGR02964">
    <property type="entry name" value="xanthine_xdhC"/>
    <property type="match status" value="1"/>
</dbReference>
<proteinExistence type="predicted"/>
<dbReference type="OrthoDB" id="9773039at2"/>
<gene>
    <name evidence="3" type="ORF">MFFC18_06130</name>
</gene>
<evidence type="ECO:0000313" key="3">
    <source>
        <dbReference type="EMBL" id="QEG20762.1"/>
    </source>
</evidence>
<dbReference type="Pfam" id="PF13478">
    <property type="entry name" value="XdhC_C"/>
    <property type="match status" value="1"/>
</dbReference>
<accession>A0A5B9P6X8</accession>
<evidence type="ECO:0000313" key="4">
    <source>
        <dbReference type="Proteomes" id="UP000322214"/>
    </source>
</evidence>
<feature type="domain" description="XdhC Rossmann" evidence="2">
    <location>
        <begin position="110"/>
        <end position="253"/>
    </location>
</feature>
<dbReference type="AlphaFoldDB" id="A0A5B9P6X8"/>
<evidence type="ECO:0000259" key="2">
    <source>
        <dbReference type="Pfam" id="PF13478"/>
    </source>
</evidence>
<dbReference type="InterPro" id="IPR003777">
    <property type="entry name" value="XdhC_CoxI"/>
</dbReference>
<dbReference type="InterPro" id="IPR014308">
    <property type="entry name" value="Xanthine_DH_XdhC"/>
</dbReference>
<evidence type="ECO:0000259" key="1">
    <source>
        <dbReference type="Pfam" id="PF02625"/>
    </source>
</evidence>
<dbReference type="InterPro" id="IPR052698">
    <property type="entry name" value="MoCofactor_Util/Proc"/>
</dbReference>
<dbReference type="PANTHER" id="PTHR30388:SF6">
    <property type="entry name" value="XANTHINE DEHYDROGENASE SUBUNIT A-RELATED"/>
    <property type="match status" value="1"/>
</dbReference>
<dbReference type="KEGG" id="mff:MFFC18_06130"/>
<name>A0A5B9P6X8_9BACT</name>
<dbReference type="RefSeq" id="WP_075085346.1">
    <property type="nucleotide sequence ID" value="NZ_CP042912.1"/>
</dbReference>
<keyword evidence="4" id="KW-1185">Reference proteome</keyword>
<dbReference type="STRING" id="980251.GCA_001642875_03088"/>
<reference evidence="3 4" key="1">
    <citation type="submission" date="2019-08" db="EMBL/GenBank/DDBJ databases">
        <title>Deep-cultivation of Planctomycetes and their phenomic and genomic characterization uncovers novel biology.</title>
        <authorList>
            <person name="Wiegand S."/>
            <person name="Jogler M."/>
            <person name="Boedeker C."/>
            <person name="Pinto D."/>
            <person name="Vollmers J."/>
            <person name="Rivas-Marin E."/>
            <person name="Kohn T."/>
            <person name="Peeters S.H."/>
            <person name="Heuer A."/>
            <person name="Rast P."/>
            <person name="Oberbeckmann S."/>
            <person name="Bunk B."/>
            <person name="Jeske O."/>
            <person name="Meyerdierks A."/>
            <person name="Storesund J.E."/>
            <person name="Kallscheuer N."/>
            <person name="Luecker S."/>
            <person name="Lage O.M."/>
            <person name="Pohl T."/>
            <person name="Merkel B.J."/>
            <person name="Hornburger P."/>
            <person name="Mueller R.-W."/>
            <person name="Bruemmer F."/>
            <person name="Labrenz M."/>
            <person name="Spormann A.M."/>
            <person name="Op den Camp H."/>
            <person name="Overmann J."/>
            <person name="Amann R."/>
            <person name="Jetten M.S.M."/>
            <person name="Mascher T."/>
            <person name="Medema M.H."/>
            <person name="Devos D.P."/>
            <person name="Kaster A.-K."/>
            <person name="Ovreas L."/>
            <person name="Rohde M."/>
            <person name="Galperin M.Y."/>
            <person name="Jogler C."/>
        </authorList>
    </citation>
    <scope>NUCLEOTIDE SEQUENCE [LARGE SCALE GENOMIC DNA]</scope>
    <source>
        <strain evidence="3 4">FC18</strain>
    </source>
</reference>
<dbReference type="Pfam" id="PF02625">
    <property type="entry name" value="XdhC_CoxI"/>
    <property type="match status" value="1"/>
</dbReference>
<feature type="domain" description="XdhC- CoxI" evidence="1">
    <location>
        <begin position="17"/>
        <end position="76"/>
    </location>
</feature>
<dbReference type="InterPro" id="IPR027051">
    <property type="entry name" value="XdhC_Rossmann_dom"/>
</dbReference>
<dbReference type="InterPro" id="IPR036291">
    <property type="entry name" value="NAD(P)-bd_dom_sf"/>
</dbReference>
<sequence length="266" mass="29054">MPGPTPYIEALSTLAVSGQPFVSVTMIEATGSTPQDAGSKMLVDESGRVHGTVGGGKVEHQAIEHALAMLRDPARRLEIEHWNLQRDVGMTCGGWVKLFFEVYNRHDWHIVVFGAGHVAQALVKVLLTLDCRVTCVDPRCEWIDRMDDHERLSKICVESPSDFISNLRAGDYVICMTMGHSTDRPILKSLFETISEPVFVGVIGSKSKRGVLLRELKSDGVAADIADQIVCPVGLPIGSNQPAEIAISIAAQLLQQRDQLNSDRDG</sequence>
<organism evidence="3 4">
    <name type="scientific">Mariniblastus fucicola</name>
    <dbReference type="NCBI Taxonomy" id="980251"/>
    <lineage>
        <taxon>Bacteria</taxon>
        <taxon>Pseudomonadati</taxon>
        <taxon>Planctomycetota</taxon>
        <taxon>Planctomycetia</taxon>
        <taxon>Pirellulales</taxon>
        <taxon>Pirellulaceae</taxon>
        <taxon>Mariniblastus</taxon>
    </lineage>
</organism>
<dbReference type="EMBL" id="CP042912">
    <property type="protein sequence ID" value="QEG20762.1"/>
    <property type="molecule type" value="Genomic_DNA"/>
</dbReference>
<dbReference type="Gene3D" id="3.40.50.720">
    <property type="entry name" value="NAD(P)-binding Rossmann-like Domain"/>
    <property type="match status" value="1"/>
</dbReference>
<protein>
    <submittedName>
        <fullName evidence="3">XdhC and CoxI family protein</fullName>
    </submittedName>
</protein>